<name>A0A0G3WL88_9BACT</name>
<dbReference type="Proteomes" id="UP000035337">
    <property type="component" value="Chromosome"/>
</dbReference>
<keyword evidence="2" id="KW-1185">Reference proteome</keyword>
<dbReference type="KEGG" id="epo:Epro_0890"/>
<sequence length="73" mass="8276">MGGGKRQINGNRFFRNIFRKNKTVAGITAISNYKLQIKKTTAENITRGIKWLNLERRVGEALLPKNLLTKTCA</sequence>
<accession>A0A0G3WL88</accession>
<dbReference type="EMBL" id="CP009498">
    <property type="protein sequence ID" value="AKL98269.1"/>
    <property type="molecule type" value="Genomic_DNA"/>
</dbReference>
<reference evidence="1 2" key="1">
    <citation type="submission" date="2014-09" db="EMBL/GenBank/DDBJ databases">
        <title>Complete genome sequence of Endomicrobium proavitum.</title>
        <authorList>
            <person name="Zheng H."/>
        </authorList>
    </citation>
    <scope>NUCLEOTIDE SEQUENCE [LARGE SCALE GENOMIC DNA]</scope>
    <source>
        <strain evidence="1 2">Rsa215</strain>
    </source>
</reference>
<organism evidence="1 2">
    <name type="scientific">Endomicrobium proavitum</name>
    <dbReference type="NCBI Taxonomy" id="1408281"/>
    <lineage>
        <taxon>Bacteria</taxon>
        <taxon>Pseudomonadati</taxon>
        <taxon>Elusimicrobiota</taxon>
        <taxon>Endomicrobiia</taxon>
        <taxon>Endomicrobiales</taxon>
        <taxon>Endomicrobiaceae</taxon>
        <taxon>Endomicrobium</taxon>
    </lineage>
</organism>
<proteinExistence type="predicted"/>
<dbReference type="AlphaFoldDB" id="A0A0G3WL88"/>
<gene>
    <name evidence="1" type="ORF">Epro_0890</name>
</gene>
<protein>
    <submittedName>
        <fullName evidence="1">Uncharacterized protein</fullName>
    </submittedName>
</protein>
<evidence type="ECO:0000313" key="1">
    <source>
        <dbReference type="EMBL" id="AKL98269.1"/>
    </source>
</evidence>
<evidence type="ECO:0000313" key="2">
    <source>
        <dbReference type="Proteomes" id="UP000035337"/>
    </source>
</evidence>